<keyword evidence="9" id="KW-1185">Reference proteome</keyword>
<organism evidence="8 9">
    <name type="scientific">Thermoactinomyces daqus</name>
    <dbReference type="NCBI Taxonomy" id="1329516"/>
    <lineage>
        <taxon>Bacteria</taxon>
        <taxon>Bacillati</taxon>
        <taxon>Bacillota</taxon>
        <taxon>Bacilli</taxon>
        <taxon>Bacillales</taxon>
        <taxon>Thermoactinomycetaceae</taxon>
        <taxon>Thermoactinomyces</taxon>
    </lineage>
</organism>
<dbReference type="Gene3D" id="1.20.1250.20">
    <property type="entry name" value="MFS general substrate transporter like domains"/>
    <property type="match status" value="2"/>
</dbReference>
<feature type="transmembrane region" description="Helical" evidence="6">
    <location>
        <begin position="390"/>
        <end position="412"/>
    </location>
</feature>
<feature type="transmembrane region" description="Helical" evidence="6">
    <location>
        <begin position="300"/>
        <end position="318"/>
    </location>
</feature>
<dbReference type="InterPro" id="IPR036259">
    <property type="entry name" value="MFS_trans_sf"/>
</dbReference>
<keyword evidence="5 6" id="KW-0472">Membrane</keyword>
<sequence length="460" mass="51642">MARSKRFFSFETFVLAIILGTVDAILVTPVLPFIMKEYGLPIHWTIWVISLYMAFFSFSLPVMDSWAVNTSRTKVFILSVAFLAFGSLTAILAKKWVWFMWGRVIQSVGASGLVPCVSVYARRFLNRPGKWGKRVILFGLGFGFILMPLLSVSFAHELGWRSVFFVHLLLLLLLLLIVRRWSLPDQPGRVKGASGESILFFGLTILFLMTAVSSTDFLEGLPAFFDRDVLPLWIVAIGMVVPLFMVERQERQPFFDPHLFAHWRLWLLYLQVALCGFAWVALLLVPVWLVRVTRSNDFGIGALLSFILFCVLFSLPLIHGLTRKWNLRRTMSLGFSLAAVSYLVLAFGNHGIWFFSALVMLGFSFSFSLVAPVHQFLFSWVSPRQIRNGLTALGMFRTAGGAIGLTALARLISSFSIRSAVLTDPLKRAAESNMLLFAAGVSLLGLVVSLLLPLNRQKEV</sequence>
<feature type="transmembrane region" description="Helical" evidence="6">
    <location>
        <begin position="353"/>
        <end position="378"/>
    </location>
</feature>
<gene>
    <name evidence="8" type="ORF">H1164_06485</name>
</gene>
<dbReference type="SUPFAM" id="SSF103473">
    <property type="entry name" value="MFS general substrate transporter"/>
    <property type="match status" value="1"/>
</dbReference>
<feature type="transmembrane region" description="Helical" evidence="6">
    <location>
        <begin position="330"/>
        <end position="347"/>
    </location>
</feature>
<dbReference type="GO" id="GO:0022857">
    <property type="term" value="F:transmembrane transporter activity"/>
    <property type="evidence" value="ECO:0007669"/>
    <property type="project" value="InterPro"/>
</dbReference>
<feature type="transmembrane region" description="Helical" evidence="6">
    <location>
        <begin position="41"/>
        <end position="63"/>
    </location>
</feature>
<feature type="transmembrane region" description="Helical" evidence="6">
    <location>
        <begin position="230"/>
        <end position="246"/>
    </location>
</feature>
<accession>A0A7W2AHC9</accession>
<evidence type="ECO:0000256" key="5">
    <source>
        <dbReference type="ARBA" id="ARBA00023136"/>
    </source>
</evidence>
<dbReference type="Proteomes" id="UP000530514">
    <property type="component" value="Unassembled WGS sequence"/>
</dbReference>
<feature type="transmembrane region" description="Helical" evidence="6">
    <location>
        <begin position="432"/>
        <end position="454"/>
    </location>
</feature>
<evidence type="ECO:0000313" key="8">
    <source>
        <dbReference type="EMBL" id="MBA4542551.1"/>
    </source>
</evidence>
<evidence type="ECO:0000256" key="1">
    <source>
        <dbReference type="ARBA" id="ARBA00004651"/>
    </source>
</evidence>
<evidence type="ECO:0000256" key="2">
    <source>
        <dbReference type="ARBA" id="ARBA00022448"/>
    </source>
</evidence>
<name>A0A7W2AHC9_9BACL</name>
<feature type="transmembrane region" description="Helical" evidence="6">
    <location>
        <begin position="160"/>
        <end position="178"/>
    </location>
</feature>
<feature type="transmembrane region" description="Helical" evidence="6">
    <location>
        <begin position="75"/>
        <end position="92"/>
    </location>
</feature>
<evidence type="ECO:0000313" key="9">
    <source>
        <dbReference type="Proteomes" id="UP000530514"/>
    </source>
</evidence>
<keyword evidence="4 6" id="KW-1133">Transmembrane helix</keyword>
<dbReference type="EMBL" id="JACEIP010000007">
    <property type="protein sequence ID" value="MBA4542551.1"/>
    <property type="molecule type" value="Genomic_DNA"/>
</dbReference>
<reference evidence="8 9" key="1">
    <citation type="submission" date="2020-07" db="EMBL/GenBank/DDBJ databases">
        <authorList>
            <person name="Feng H."/>
        </authorList>
    </citation>
    <scope>NUCLEOTIDE SEQUENCE [LARGE SCALE GENOMIC DNA]</scope>
    <source>
        <strain evidence="9">s-11</strain>
    </source>
</reference>
<keyword evidence="2" id="KW-0813">Transport</keyword>
<dbReference type="PANTHER" id="PTHR23501">
    <property type="entry name" value="MAJOR FACILITATOR SUPERFAMILY"/>
    <property type="match status" value="1"/>
</dbReference>
<evidence type="ECO:0000256" key="6">
    <source>
        <dbReference type="SAM" id="Phobius"/>
    </source>
</evidence>
<feature type="transmembrane region" description="Helical" evidence="6">
    <location>
        <begin position="104"/>
        <end position="123"/>
    </location>
</feature>
<evidence type="ECO:0000256" key="4">
    <source>
        <dbReference type="ARBA" id="ARBA00022989"/>
    </source>
</evidence>
<dbReference type="PANTHER" id="PTHR23501:SF191">
    <property type="entry name" value="VACUOLAR BASIC AMINO ACID TRANSPORTER 4"/>
    <property type="match status" value="1"/>
</dbReference>
<dbReference type="PROSITE" id="PS50850">
    <property type="entry name" value="MFS"/>
    <property type="match status" value="1"/>
</dbReference>
<evidence type="ECO:0000259" key="7">
    <source>
        <dbReference type="PROSITE" id="PS50850"/>
    </source>
</evidence>
<dbReference type="RefSeq" id="WP_033100233.1">
    <property type="nucleotide sequence ID" value="NZ_JACEIP010000007.1"/>
</dbReference>
<dbReference type="GO" id="GO:0005886">
    <property type="term" value="C:plasma membrane"/>
    <property type="evidence" value="ECO:0007669"/>
    <property type="project" value="UniProtKB-SubCell"/>
</dbReference>
<evidence type="ECO:0000256" key="3">
    <source>
        <dbReference type="ARBA" id="ARBA00022692"/>
    </source>
</evidence>
<dbReference type="OrthoDB" id="102502at2"/>
<comment type="subcellular location">
    <subcellularLocation>
        <location evidence="1">Cell membrane</location>
        <topology evidence="1">Multi-pass membrane protein</topology>
    </subcellularLocation>
</comment>
<dbReference type="InterPro" id="IPR020846">
    <property type="entry name" value="MFS_dom"/>
</dbReference>
<protein>
    <submittedName>
        <fullName evidence="8">MFS transporter</fullName>
    </submittedName>
</protein>
<feature type="transmembrane region" description="Helical" evidence="6">
    <location>
        <begin position="266"/>
        <end position="288"/>
    </location>
</feature>
<proteinExistence type="predicted"/>
<feature type="transmembrane region" description="Helical" evidence="6">
    <location>
        <begin position="198"/>
        <end position="218"/>
    </location>
</feature>
<feature type="transmembrane region" description="Helical" evidence="6">
    <location>
        <begin position="135"/>
        <end position="154"/>
    </location>
</feature>
<feature type="transmembrane region" description="Helical" evidence="6">
    <location>
        <begin position="12"/>
        <end position="35"/>
    </location>
</feature>
<dbReference type="Pfam" id="PF07690">
    <property type="entry name" value="MFS_1"/>
    <property type="match status" value="1"/>
</dbReference>
<dbReference type="InterPro" id="IPR011701">
    <property type="entry name" value="MFS"/>
</dbReference>
<feature type="domain" description="Major facilitator superfamily (MFS) profile" evidence="7">
    <location>
        <begin position="9"/>
        <end position="457"/>
    </location>
</feature>
<keyword evidence="3 6" id="KW-0812">Transmembrane</keyword>
<comment type="caution">
    <text evidence="8">The sequence shown here is derived from an EMBL/GenBank/DDBJ whole genome shotgun (WGS) entry which is preliminary data.</text>
</comment>
<dbReference type="AlphaFoldDB" id="A0A7W2AHC9"/>